<dbReference type="AlphaFoldDB" id="A0A4Y7PH55"/>
<feature type="non-terminal residue" evidence="6">
    <location>
        <position position="1"/>
    </location>
</feature>
<keyword evidence="3" id="KW-0539">Nucleus</keyword>
<dbReference type="Pfam" id="PF06470">
    <property type="entry name" value="SMC_hinge"/>
    <property type="match status" value="1"/>
</dbReference>
<accession>A0A4Y7PH55</accession>
<dbReference type="OrthoDB" id="5575062at2759"/>
<evidence type="ECO:0000256" key="3">
    <source>
        <dbReference type="ARBA" id="ARBA00023242"/>
    </source>
</evidence>
<dbReference type="InterPro" id="IPR010935">
    <property type="entry name" value="SMC_hinge"/>
</dbReference>
<dbReference type="PANTHER" id="PTHR18937">
    <property type="entry name" value="STRUCTURAL MAINTENANCE OF CHROMOSOMES SMC FAMILY MEMBER"/>
    <property type="match status" value="1"/>
</dbReference>
<dbReference type="InterPro" id="IPR036277">
    <property type="entry name" value="SMC_hinge_sf"/>
</dbReference>
<dbReference type="Gene3D" id="3.30.70.1620">
    <property type="match status" value="1"/>
</dbReference>
<evidence type="ECO:0000259" key="5">
    <source>
        <dbReference type="SMART" id="SM00968"/>
    </source>
</evidence>
<evidence type="ECO:0000313" key="7">
    <source>
        <dbReference type="Proteomes" id="UP000294933"/>
    </source>
</evidence>
<dbReference type="PANTHER" id="PTHR18937:SF172">
    <property type="entry name" value="STRUCTURAL MAINTENANCE OF CHROMOSOMES PROTEIN"/>
    <property type="match status" value="1"/>
</dbReference>
<feature type="region of interest" description="Disordered" evidence="4">
    <location>
        <begin position="54"/>
        <end position="74"/>
    </location>
</feature>
<reference evidence="6 7" key="1">
    <citation type="submission" date="2018-06" db="EMBL/GenBank/DDBJ databases">
        <title>A transcriptomic atlas of mushroom development highlights an independent origin of complex multicellularity.</title>
        <authorList>
            <consortium name="DOE Joint Genome Institute"/>
            <person name="Krizsan K."/>
            <person name="Almasi E."/>
            <person name="Merenyi Z."/>
            <person name="Sahu N."/>
            <person name="Viragh M."/>
            <person name="Koszo T."/>
            <person name="Mondo S."/>
            <person name="Kiss B."/>
            <person name="Balint B."/>
            <person name="Kues U."/>
            <person name="Barry K."/>
            <person name="Hegedus J.C."/>
            <person name="Henrissat B."/>
            <person name="Johnson J."/>
            <person name="Lipzen A."/>
            <person name="Ohm R."/>
            <person name="Nagy I."/>
            <person name="Pangilinan J."/>
            <person name="Yan J."/>
            <person name="Xiong Y."/>
            <person name="Grigoriev I.V."/>
            <person name="Hibbett D.S."/>
            <person name="Nagy L.G."/>
        </authorList>
    </citation>
    <scope>NUCLEOTIDE SEQUENCE [LARGE SCALE GENOMIC DNA]</scope>
    <source>
        <strain evidence="6 7">SZMC22713</strain>
    </source>
</reference>
<feature type="compositionally biased region" description="Basic residues" evidence="4">
    <location>
        <begin position="19"/>
        <end position="30"/>
    </location>
</feature>
<keyword evidence="7" id="KW-1185">Reference proteome</keyword>
<evidence type="ECO:0000256" key="1">
    <source>
        <dbReference type="ARBA" id="ARBA00022741"/>
    </source>
</evidence>
<evidence type="ECO:0000256" key="4">
    <source>
        <dbReference type="SAM" id="MobiDB-lite"/>
    </source>
</evidence>
<sequence length="323" mass="36233">FKDLAVHEKQQVNLEERKKHANGKGKKLTKKSLQENSKARDEALLFIETNSEKIEKEKKKHAKQESSLEKEEKVLEGIRDSLKDKTQKELQPWMAEINTKEAEVDVAVSERDTLAKKAEAVKNSLNEAQESLANIQGDHDANTAELQELKENRGSLKEDVRAGEKKQQLQARLKGKLWINLTKLRDTGRISGFHGRLGNLGTIAEKYDVATSTACPALNNLIVDSVKQGQACIEYLRKQSVGRASFIVLEKLSPTNGLEKIATPESVPRLFNLIQPKDPRFAPAFFKAVGNTLVANDLEQANRIAFGQRRWRVATFTGQLINT</sequence>
<feature type="region of interest" description="Disordered" evidence="4">
    <location>
        <begin position="1"/>
        <end position="42"/>
    </location>
</feature>
<dbReference type="Proteomes" id="UP000294933">
    <property type="component" value="Unassembled WGS sequence"/>
</dbReference>
<feature type="domain" description="SMC hinge" evidence="5">
    <location>
        <begin position="191"/>
        <end position="305"/>
    </location>
</feature>
<name>A0A4Y7PH55_9AGAM</name>
<dbReference type="STRING" id="50990.A0A4Y7PH55"/>
<dbReference type="SMART" id="SM00968">
    <property type="entry name" value="SMC_hinge"/>
    <property type="match status" value="1"/>
</dbReference>
<dbReference type="GO" id="GO:0000796">
    <property type="term" value="C:condensin complex"/>
    <property type="evidence" value="ECO:0007669"/>
    <property type="project" value="TreeGrafter"/>
</dbReference>
<evidence type="ECO:0000313" key="6">
    <source>
        <dbReference type="EMBL" id="TDL13720.1"/>
    </source>
</evidence>
<evidence type="ECO:0000256" key="2">
    <source>
        <dbReference type="ARBA" id="ARBA00022840"/>
    </source>
</evidence>
<organism evidence="6 7">
    <name type="scientific">Rickenella mellea</name>
    <dbReference type="NCBI Taxonomy" id="50990"/>
    <lineage>
        <taxon>Eukaryota</taxon>
        <taxon>Fungi</taxon>
        <taxon>Dikarya</taxon>
        <taxon>Basidiomycota</taxon>
        <taxon>Agaricomycotina</taxon>
        <taxon>Agaricomycetes</taxon>
        <taxon>Hymenochaetales</taxon>
        <taxon>Rickenellaceae</taxon>
        <taxon>Rickenella</taxon>
    </lineage>
</organism>
<dbReference type="GO" id="GO:0005524">
    <property type="term" value="F:ATP binding"/>
    <property type="evidence" value="ECO:0007669"/>
    <property type="project" value="UniProtKB-KW"/>
</dbReference>
<dbReference type="VEuPathDB" id="FungiDB:BD410DRAFT_846678"/>
<proteinExistence type="predicted"/>
<dbReference type="SUPFAM" id="SSF75553">
    <property type="entry name" value="Smc hinge domain"/>
    <property type="match status" value="1"/>
</dbReference>
<dbReference type="EMBL" id="ML170483">
    <property type="protein sequence ID" value="TDL13720.1"/>
    <property type="molecule type" value="Genomic_DNA"/>
</dbReference>
<dbReference type="GO" id="GO:0007076">
    <property type="term" value="P:mitotic chromosome condensation"/>
    <property type="evidence" value="ECO:0007669"/>
    <property type="project" value="TreeGrafter"/>
</dbReference>
<feature type="compositionally biased region" description="Basic and acidic residues" evidence="4">
    <location>
        <begin position="1"/>
        <end position="18"/>
    </location>
</feature>
<protein>
    <submittedName>
        <fullName evidence="6">Smc hinge domain-containing protein</fullName>
    </submittedName>
</protein>
<gene>
    <name evidence="6" type="ORF">BD410DRAFT_846678</name>
</gene>
<keyword evidence="2" id="KW-0067">ATP-binding</keyword>
<keyword evidence="1" id="KW-0547">Nucleotide-binding</keyword>
<dbReference type="Gene3D" id="1.20.1060.20">
    <property type="match status" value="1"/>
</dbReference>